<sequence>MTTPNSRKPAQGFSTPSTPPNTLSSYPSSSSVSVEPKSEYLRHALEAKRAKQNGLASTPTESKTASPQTSITSQNSDPWLDQAKDEESAARITPSRRIRRPSEGVLQRMPTTREQQAAAERTKEVLFSLNMKLELICQQNNELKDQMDEANKRIAELENFEDETFELRDMNRSLELKMQNVLEEMDELRERNREILEIQDESVANMEKQNTALEEAAEIILRLEKEKDDLTQENASLSGQVKSLQRPSTDGMNHTDNDGTGNNKHPSRVYSIDESRPSTSHYGSDYYSQPASPHVKNSKESLAHGKDSKDSLPPLVTISDRARNFLTLNRESKKSIQDLKKRFSDASMKHLRPTSIVPDVPQIPELQDKGKVPASDPAPVPAQVPARTPRRATPAVQISPAMIGRSVTPRTPTDGLRGMFLSNMTLEDSGRSSRPSTGYAQSPLESKKFRSSRSSDRSTQLNEPRTQAPPRPSNRRVQTSSSHEQLQPPPQQQRRPSQPINHQHNPSICSDPETDTQSQTDASEWDTHAPSPSVVSDILTEPDADYRARWFRTVDKLNVNAGPNIGTDTGFARSSAAAPRASGRAQGVGVGVGRSGISGRSASAGGFGFGSLGQEQNFLFNPAEDEDEFMEKVKGQRRWDR</sequence>
<dbReference type="OrthoDB" id="10251744at2759"/>
<feature type="compositionally biased region" description="Polar residues" evidence="1">
    <location>
        <begin position="422"/>
        <end position="444"/>
    </location>
</feature>
<reference evidence="2" key="1">
    <citation type="journal article" date="2020" name="Stud. Mycol.">
        <title>101 Dothideomycetes genomes: a test case for predicting lifestyles and emergence of pathogens.</title>
        <authorList>
            <person name="Haridas S."/>
            <person name="Albert R."/>
            <person name="Binder M."/>
            <person name="Bloem J."/>
            <person name="Labutti K."/>
            <person name="Salamov A."/>
            <person name="Andreopoulos B."/>
            <person name="Baker S."/>
            <person name="Barry K."/>
            <person name="Bills G."/>
            <person name="Bluhm B."/>
            <person name="Cannon C."/>
            <person name="Castanera R."/>
            <person name="Culley D."/>
            <person name="Daum C."/>
            <person name="Ezra D."/>
            <person name="Gonzalez J."/>
            <person name="Henrissat B."/>
            <person name="Kuo A."/>
            <person name="Liang C."/>
            <person name="Lipzen A."/>
            <person name="Lutzoni F."/>
            <person name="Magnuson J."/>
            <person name="Mondo S."/>
            <person name="Nolan M."/>
            <person name="Ohm R."/>
            <person name="Pangilinan J."/>
            <person name="Park H.-J."/>
            <person name="Ramirez L."/>
            <person name="Alfaro M."/>
            <person name="Sun H."/>
            <person name="Tritt A."/>
            <person name="Yoshinaga Y."/>
            <person name="Zwiers L.-H."/>
            <person name="Turgeon B."/>
            <person name="Goodwin S."/>
            <person name="Spatafora J."/>
            <person name="Crous P."/>
            <person name="Grigoriev I."/>
        </authorList>
    </citation>
    <scope>NUCLEOTIDE SEQUENCE</scope>
    <source>
        <strain evidence="2">CBS 675.92</strain>
    </source>
</reference>
<feature type="region of interest" description="Disordered" evidence="1">
    <location>
        <begin position="353"/>
        <end position="537"/>
    </location>
</feature>
<feature type="region of interest" description="Disordered" evidence="1">
    <location>
        <begin position="1"/>
        <end position="119"/>
    </location>
</feature>
<feature type="compositionally biased region" description="Polar residues" evidence="1">
    <location>
        <begin position="232"/>
        <end position="264"/>
    </location>
</feature>
<evidence type="ECO:0000313" key="2">
    <source>
        <dbReference type="EMBL" id="KAF1952445.1"/>
    </source>
</evidence>
<name>A0A6A5TI65_9PLEO</name>
<dbReference type="AlphaFoldDB" id="A0A6A5TI65"/>
<feature type="compositionally biased region" description="Basic and acidic residues" evidence="1">
    <location>
        <begin position="297"/>
        <end position="310"/>
    </location>
</feature>
<dbReference type="Proteomes" id="UP000800035">
    <property type="component" value="Unassembled WGS sequence"/>
</dbReference>
<feature type="compositionally biased region" description="Polar residues" evidence="1">
    <location>
        <begin position="475"/>
        <end position="485"/>
    </location>
</feature>
<feature type="compositionally biased region" description="Basic and acidic residues" evidence="1">
    <location>
        <begin position="445"/>
        <end position="456"/>
    </location>
</feature>
<feature type="compositionally biased region" description="Basic and acidic residues" evidence="1">
    <location>
        <begin position="36"/>
        <end position="49"/>
    </location>
</feature>
<evidence type="ECO:0000256" key="1">
    <source>
        <dbReference type="SAM" id="MobiDB-lite"/>
    </source>
</evidence>
<organism evidence="2 3">
    <name type="scientific">Byssothecium circinans</name>
    <dbReference type="NCBI Taxonomy" id="147558"/>
    <lineage>
        <taxon>Eukaryota</taxon>
        <taxon>Fungi</taxon>
        <taxon>Dikarya</taxon>
        <taxon>Ascomycota</taxon>
        <taxon>Pezizomycotina</taxon>
        <taxon>Dothideomycetes</taxon>
        <taxon>Pleosporomycetidae</taxon>
        <taxon>Pleosporales</taxon>
        <taxon>Massarineae</taxon>
        <taxon>Massarinaceae</taxon>
        <taxon>Byssothecium</taxon>
    </lineage>
</organism>
<gene>
    <name evidence="2" type="ORF">CC80DRAFT_174196</name>
</gene>
<keyword evidence="3" id="KW-1185">Reference proteome</keyword>
<dbReference type="EMBL" id="ML977010">
    <property type="protein sequence ID" value="KAF1952445.1"/>
    <property type="molecule type" value="Genomic_DNA"/>
</dbReference>
<feature type="compositionally biased region" description="Polar residues" evidence="1">
    <location>
        <begin position="277"/>
        <end position="291"/>
    </location>
</feature>
<evidence type="ECO:0000313" key="3">
    <source>
        <dbReference type="Proteomes" id="UP000800035"/>
    </source>
</evidence>
<feature type="region of interest" description="Disordered" evidence="1">
    <location>
        <begin position="231"/>
        <end position="314"/>
    </location>
</feature>
<feature type="compositionally biased region" description="Polar residues" evidence="1">
    <location>
        <begin position="54"/>
        <end position="77"/>
    </location>
</feature>
<proteinExistence type="predicted"/>
<accession>A0A6A5TI65</accession>
<protein>
    <submittedName>
        <fullName evidence="2">Uncharacterized protein</fullName>
    </submittedName>
</protein>
<feature type="compositionally biased region" description="Low complexity" evidence="1">
    <location>
        <begin position="14"/>
        <end position="35"/>
    </location>
</feature>